<organism evidence="2 3">
    <name type="scientific">Flavobacterium cupreum</name>
    <dbReference type="NCBI Taxonomy" id="2133766"/>
    <lineage>
        <taxon>Bacteria</taxon>
        <taxon>Pseudomonadati</taxon>
        <taxon>Bacteroidota</taxon>
        <taxon>Flavobacteriia</taxon>
        <taxon>Flavobacteriales</taxon>
        <taxon>Flavobacteriaceae</taxon>
        <taxon>Flavobacterium</taxon>
    </lineage>
</organism>
<sequence length="415" mass="48049">MKKILLLTLFFYYTISNAQISFEKGYFISNSGKRTECYIKNLDWKDNPTNFKYKTELTDSEPATENIATIQEFGIDNESTYKRFKIKIDRSSDDLKKISMNRNPDWREETIFLKVLVAGDATLYGYTEGNTNRYFYETKTIPTEQLIYVKFIQADKNEGAERISENNEYKQQLFRNVKSEGTTEKEILNLKYKKDDLTEYFSKFNNITPASGEESGKRTTKSQFYIKITPGVSIVSASMKNTAASQFTVDLDKKVIFRIGAEAEYILPYNKNKWSVFVNPAYQKYEDEKDYSVYSGFISNPQTPYHVKISHSAIQLPIGVRHYMFLNQNSKIFINAAYSLDVSSKTDIVYTNKADNSTLKFDGNPGKNLAFGVGYNFKNKFSAEMRFNTKNELVNYVYHSAKYSSIDFIFGYTIF</sequence>
<dbReference type="RefSeq" id="WP_127340487.1">
    <property type="nucleotide sequence ID" value="NZ_QWDM01000019.1"/>
</dbReference>
<dbReference type="Proteomes" id="UP000288102">
    <property type="component" value="Unassembled WGS sequence"/>
</dbReference>
<comment type="caution">
    <text evidence="2">The sequence shown here is derived from an EMBL/GenBank/DDBJ whole genome shotgun (WGS) entry which is preliminary data.</text>
</comment>
<evidence type="ECO:0000313" key="3">
    <source>
        <dbReference type="Proteomes" id="UP000288102"/>
    </source>
</evidence>
<dbReference type="EMBL" id="QWDM01000019">
    <property type="protein sequence ID" value="RUT68249.1"/>
    <property type="molecule type" value="Genomic_DNA"/>
</dbReference>
<reference evidence="3" key="1">
    <citation type="journal article" date="2019" name="Syst. Appl. Microbiol.">
        <title>Flavobacterium circumlabens sp. nov. and Flavobacterium cupreum sp. nov., two psychrotrophic species isolated from Antarctic environmental samples.</title>
        <authorList>
            <person name="Kralova S."/>
            <person name="Busse H.-J."/>
            <person name="Svec P."/>
            <person name="Maslanova I."/>
            <person name="Stankova E."/>
            <person name="Bartak M."/>
            <person name="Sedlacek I."/>
        </authorList>
    </citation>
    <scope>NUCLEOTIDE SEQUENCE [LARGE SCALE GENOMIC DNA]</scope>
    <source>
        <strain evidence="3">CCM 8825</strain>
    </source>
</reference>
<feature type="signal peptide" evidence="1">
    <location>
        <begin position="1"/>
        <end position="18"/>
    </location>
</feature>
<dbReference type="OrthoDB" id="921445at2"/>
<proteinExistence type="predicted"/>
<dbReference type="AlphaFoldDB" id="A0A434A1H9"/>
<evidence type="ECO:0000313" key="2">
    <source>
        <dbReference type="EMBL" id="RUT68249.1"/>
    </source>
</evidence>
<protein>
    <submittedName>
        <fullName evidence="2">tRNA modification GTPase</fullName>
    </submittedName>
</protein>
<accession>A0A434A1H9</accession>
<evidence type="ECO:0000256" key="1">
    <source>
        <dbReference type="SAM" id="SignalP"/>
    </source>
</evidence>
<keyword evidence="1" id="KW-0732">Signal</keyword>
<gene>
    <name evidence="2" type="ORF">D0817_22230</name>
</gene>
<feature type="chain" id="PRO_5019284047" evidence="1">
    <location>
        <begin position="19"/>
        <end position="415"/>
    </location>
</feature>
<name>A0A434A1H9_9FLAO</name>
<keyword evidence="3" id="KW-1185">Reference proteome</keyword>